<evidence type="ECO:0000313" key="2">
    <source>
        <dbReference type="Proteomes" id="UP001056120"/>
    </source>
</evidence>
<keyword evidence="2" id="KW-1185">Reference proteome</keyword>
<protein>
    <submittedName>
        <fullName evidence="1">Uncharacterized protein</fullName>
    </submittedName>
</protein>
<comment type="caution">
    <text evidence="1">The sequence shown here is derived from an EMBL/GenBank/DDBJ whole genome shotgun (WGS) entry which is preliminary data.</text>
</comment>
<sequence>MNLIANKILIKASLYKEESGSDSDLSFLSSPTVRLNIEEESKRREEEKMKEAWKDVTGMEWEEDEVSSPPLSIPQIANEVEAEIPTAAPSYAVVISESEAEASNKDMGKGIMTKKDEERLLREKKEKEERRRRREEEEMAETKKAQDRLTAILLKEQQIQLYAKQLDDLKIKIPVVYRIEEDEALALQLQEQFDKEEEEIEKKKKEEAKFRITDSELAKEMREEWVKALVSQCEDADYLEKLSNKEIYKAFMGQQGQLAKKKKAEEEEKAKQKSKKTIAFNKRTHEERKIMIDFLKARGESGKRLCPMNFMNLQALYFKVKKDEEERLEKIGSKKRLLDSDLQRMMELGEANEPENEGGRHLLLVFKHYFNPSKDEIIDVKPL</sequence>
<evidence type="ECO:0000313" key="1">
    <source>
        <dbReference type="EMBL" id="KAI3712380.1"/>
    </source>
</evidence>
<organism evidence="1 2">
    <name type="scientific">Smallanthus sonchifolius</name>
    <dbReference type="NCBI Taxonomy" id="185202"/>
    <lineage>
        <taxon>Eukaryota</taxon>
        <taxon>Viridiplantae</taxon>
        <taxon>Streptophyta</taxon>
        <taxon>Embryophyta</taxon>
        <taxon>Tracheophyta</taxon>
        <taxon>Spermatophyta</taxon>
        <taxon>Magnoliopsida</taxon>
        <taxon>eudicotyledons</taxon>
        <taxon>Gunneridae</taxon>
        <taxon>Pentapetalae</taxon>
        <taxon>asterids</taxon>
        <taxon>campanulids</taxon>
        <taxon>Asterales</taxon>
        <taxon>Asteraceae</taxon>
        <taxon>Asteroideae</taxon>
        <taxon>Heliantheae alliance</taxon>
        <taxon>Millerieae</taxon>
        <taxon>Smallanthus</taxon>
    </lineage>
</organism>
<proteinExistence type="predicted"/>
<accession>A0ACB9ARW0</accession>
<gene>
    <name evidence="1" type="ORF">L1987_70934</name>
</gene>
<reference evidence="2" key="1">
    <citation type="journal article" date="2022" name="Mol. Ecol. Resour.">
        <title>The genomes of chicory, endive, great burdock and yacon provide insights into Asteraceae palaeo-polyploidization history and plant inulin production.</title>
        <authorList>
            <person name="Fan W."/>
            <person name="Wang S."/>
            <person name="Wang H."/>
            <person name="Wang A."/>
            <person name="Jiang F."/>
            <person name="Liu H."/>
            <person name="Zhao H."/>
            <person name="Xu D."/>
            <person name="Zhang Y."/>
        </authorList>
    </citation>
    <scope>NUCLEOTIDE SEQUENCE [LARGE SCALE GENOMIC DNA]</scope>
    <source>
        <strain evidence="2">cv. Yunnan</strain>
    </source>
</reference>
<name>A0ACB9ARW0_9ASTR</name>
<dbReference type="Proteomes" id="UP001056120">
    <property type="component" value="Linkage Group LG24"/>
</dbReference>
<dbReference type="EMBL" id="CM042041">
    <property type="protein sequence ID" value="KAI3712380.1"/>
    <property type="molecule type" value="Genomic_DNA"/>
</dbReference>
<reference evidence="1 2" key="2">
    <citation type="journal article" date="2022" name="Mol. Ecol. Resour.">
        <title>The genomes of chicory, endive, great burdock and yacon provide insights into Asteraceae paleo-polyploidization history and plant inulin production.</title>
        <authorList>
            <person name="Fan W."/>
            <person name="Wang S."/>
            <person name="Wang H."/>
            <person name="Wang A."/>
            <person name="Jiang F."/>
            <person name="Liu H."/>
            <person name="Zhao H."/>
            <person name="Xu D."/>
            <person name="Zhang Y."/>
        </authorList>
    </citation>
    <scope>NUCLEOTIDE SEQUENCE [LARGE SCALE GENOMIC DNA]</scope>
    <source>
        <strain evidence="2">cv. Yunnan</strain>
        <tissue evidence="1">Leaves</tissue>
    </source>
</reference>